<evidence type="ECO:0000313" key="4">
    <source>
        <dbReference type="EMBL" id="ORY70331.1"/>
    </source>
</evidence>
<dbReference type="InParanoid" id="A0A1Y2EFI2"/>
<dbReference type="PANTHER" id="PTHR12128:SF52">
    <property type="entry name" value="4-HYDROXY-2-OXOGLUTARATE ALDOLASE, MITOCHONDRIAL-RELATED"/>
    <property type="match status" value="1"/>
</dbReference>
<proteinExistence type="inferred from homology"/>
<dbReference type="EMBL" id="MCFJ01000002">
    <property type="protein sequence ID" value="ORY70331.1"/>
    <property type="molecule type" value="Genomic_DNA"/>
</dbReference>
<dbReference type="SMART" id="SM01130">
    <property type="entry name" value="DHDPS"/>
    <property type="match status" value="1"/>
</dbReference>
<dbReference type="AlphaFoldDB" id="A0A1Y2EFI2"/>
<dbReference type="Proteomes" id="UP000193689">
    <property type="component" value="Unassembled WGS sequence"/>
</dbReference>
<dbReference type="InterPro" id="IPR013785">
    <property type="entry name" value="Aldolase_TIM"/>
</dbReference>
<dbReference type="STRING" id="1141098.A0A1Y2EFI2"/>
<dbReference type="OrthoDB" id="191315at2759"/>
<evidence type="ECO:0000256" key="1">
    <source>
        <dbReference type="PIRNR" id="PIRNR001365"/>
    </source>
</evidence>
<dbReference type="GO" id="GO:0008840">
    <property type="term" value="F:4-hydroxy-tetrahydrodipicolinate synthase activity"/>
    <property type="evidence" value="ECO:0007669"/>
    <property type="project" value="TreeGrafter"/>
</dbReference>
<dbReference type="PIRSF" id="PIRSF001365">
    <property type="entry name" value="DHDPS"/>
    <property type="match status" value="1"/>
</dbReference>
<comment type="similarity">
    <text evidence="1">Belongs to the DapA family.</text>
</comment>
<gene>
    <name evidence="4" type="ORF">BCR38DRAFT_421781</name>
</gene>
<feature type="active site" description="Proton donor/acceptor" evidence="2">
    <location>
        <position position="168"/>
    </location>
</feature>
<sequence>MSPSATLSNGATNGSTNDYAPTAVSLSSILKPGIYVPTIAFFTPQDTIDATTTQTHAIRLARSGVAGLVTHGSNGEAVHLDHTERVLITRLTRDALDGAGYSHLPLIVGCGAQSTRETIQLCQEAAAAGGTYVLVLPPAYYGGLLTTGHILEHFREVADKSPVPVLIYNYPGACSGLDLSSDSIVKLAEHPNICGVKLTCGNTGKLARVVAGTAEKKKGDGRFLTFGGSVDFVLQTLAVGGHGTIGGLANIAPRACVELMRQWQLGKYEQARKLQQVVAAGDWTAIQGGFISVKVGLQKYYGYGGEPRRPCRMPEGEARAAQEEGFAELVKAERALEK</sequence>
<comment type="caution">
    <text evidence="4">The sequence shown here is derived from an EMBL/GenBank/DDBJ whole genome shotgun (WGS) entry which is preliminary data.</text>
</comment>
<feature type="active site" description="Schiff-base intermediate with substrate" evidence="2">
    <location>
        <position position="197"/>
    </location>
</feature>
<keyword evidence="5" id="KW-1185">Reference proteome</keyword>
<dbReference type="PRINTS" id="PR00146">
    <property type="entry name" value="DHPICSNTHASE"/>
</dbReference>
<evidence type="ECO:0000256" key="3">
    <source>
        <dbReference type="PIRSR" id="PIRSR001365-2"/>
    </source>
</evidence>
<accession>A0A1Y2EFI2</accession>
<dbReference type="GeneID" id="63775672"/>
<dbReference type="Pfam" id="PF00701">
    <property type="entry name" value="DHDPS"/>
    <property type="match status" value="1"/>
</dbReference>
<organism evidence="4 5">
    <name type="scientific">Pseudomassariella vexata</name>
    <dbReference type="NCBI Taxonomy" id="1141098"/>
    <lineage>
        <taxon>Eukaryota</taxon>
        <taxon>Fungi</taxon>
        <taxon>Dikarya</taxon>
        <taxon>Ascomycota</taxon>
        <taxon>Pezizomycotina</taxon>
        <taxon>Sordariomycetes</taxon>
        <taxon>Xylariomycetidae</taxon>
        <taxon>Amphisphaeriales</taxon>
        <taxon>Pseudomassariaceae</taxon>
        <taxon>Pseudomassariella</taxon>
    </lineage>
</organism>
<name>A0A1Y2EFI2_9PEZI</name>
<evidence type="ECO:0000256" key="2">
    <source>
        <dbReference type="PIRSR" id="PIRSR001365-1"/>
    </source>
</evidence>
<dbReference type="CDD" id="cd00408">
    <property type="entry name" value="DHDPS-like"/>
    <property type="match status" value="1"/>
</dbReference>
<keyword evidence="1" id="KW-0456">Lyase</keyword>
<dbReference type="InterPro" id="IPR002220">
    <property type="entry name" value="DapA-like"/>
</dbReference>
<reference evidence="4 5" key="1">
    <citation type="submission" date="2016-07" db="EMBL/GenBank/DDBJ databases">
        <title>Pervasive Adenine N6-methylation of Active Genes in Fungi.</title>
        <authorList>
            <consortium name="DOE Joint Genome Institute"/>
            <person name="Mondo S.J."/>
            <person name="Dannebaum R.O."/>
            <person name="Kuo R.C."/>
            <person name="Labutti K."/>
            <person name="Haridas S."/>
            <person name="Kuo A."/>
            <person name="Salamov A."/>
            <person name="Ahrendt S.R."/>
            <person name="Lipzen A."/>
            <person name="Sullivan W."/>
            <person name="Andreopoulos W.B."/>
            <person name="Clum A."/>
            <person name="Lindquist E."/>
            <person name="Daum C."/>
            <person name="Ramamoorthy G.K."/>
            <person name="Gryganskyi A."/>
            <person name="Culley D."/>
            <person name="Magnuson J.K."/>
            <person name="James T.Y."/>
            <person name="O'Malley M.A."/>
            <person name="Stajich J.E."/>
            <person name="Spatafora J.W."/>
            <person name="Visel A."/>
            <person name="Grigoriev I.V."/>
        </authorList>
    </citation>
    <scope>NUCLEOTIDE SEQUENCE [LARGE SCALE GENOMIC DNA]</scope>
    <source>
        <strain evidence="4 5">CBS 129021</strain>
    </source>
</reference>
<dbReference type="RefSeq" id="XP_040720281.1">
    <property type="nucleotide sequence ID" value="XM_040859460.1"/>
</dbReference>
<feature type="binding site" evidence="3">
    <location>
        <position position="245"/>
    </location>
    <ligand>
        <name>pyruvate</name>
        <dbReference type="ChEBI" id="CHEBI:15361"/>
    </ligand>
</feature>
<protein>
    <submittedName>
        <fullName evidence="4">Dihydrodipicolinate synthetase</fullName>
    </submittedName>
</protein>
<dbReference type="SUPFAM" id="SSF51569">
    <property type="entry name" value="Aldolase"/>
    <property type="match status" value="1"/>
</dbReference>
<evidence type="ECO:0000313" key="5">
    <source>
        <dbReference type="Proteomes" id="UP000193689"/>
    </source>
</evidence>
<dbReference type="Gene3D" id="3.20.20.70">
    <property type="entry name" value="Aldolase class I"/>
    <property type="match status" value="1"/>
</dbReference>
<dbReference type="PANTHER" id="PTHR12128">
    <property type="entry name" value="DIHYDRODIPICOLINATE SYNTHASE"/>
    <property type="match status" value="1"/>
</dbReference>